<evidence type="ECO:0000313" key="3">
    <source>
        <dbReference type="Proteomes" id="UP000001940"/>
    </source>
</evidence>
<name>A0A5E4LZP9_CAEEL</name>
<protein>
    <submittedName>
        <fullName evidence="2">Viral A-type inclusion protein</fullName>
    </submittedName>
</protein>
<feature type="coiled-coil region" evidence="1">
    <location>
        <begin position="138"/>
        <end position="165"/>
    </location>
</feature>
<dbReference type="Proteomes" id="UP000001940">
    <property type="component" value="Chromosome X"/>
</dbReference>
<dbReference type="ExpressionAtlas" id="A0A5E4LZP9">
    <property type="expression patterns" value="baseline and differential"/>
</dbReference>
<evidence type="ECO:0000256" key="1">
    <source>
        <dbReference type="SAM" id="Coils"/>
    </source>
</evidence>
<dbReference type="EMBL" id="BX284606">
    <property type="protein sequence ID" value="VVC12409.1"/>
    <property type="molecule type" value="Genomic_DNA"/>
</dbReference>
<dbReference type="AGR" id="WB:WBGene00022723"/>
<keyword evidence="3" id="KW-1185">Reference proteome</keyword>
<evidence type="ECO:0000313" key="4">
    <source>
        <dbReference type="WormBase" id="ZK380.2a"/>
    </source>
</evidence>
<dbReference type="InParanoid" id="A0A5E4LZP9"/>
<keyword evidence="1" id="KW-0175">Coiled coil</keyword>
<dbReference type="AlphaFoldDB" id="A0A5E4LZP9"/>
<feature type="coiled-coil region" evidence="1">
    <location>
        <begin position="395"/>
        <end position="439"/>
    </location>
</feature>
<reference evidence="2 3" key="1">
    <citation type="journal article" date="1998" name="Science">
        <title>Genome sequence of the nematode C. elegans: a platform for investigating biology.</title>
        <authorList>
            <consortium name="The C. elegans sequencing consortium"/>
            <person name="Sulson J.E."/>
            <person name="Waterston R."/>
        </authorList>
    </citation>
    <scope>NUCLEOTIDE SEQUENCE [LARGE SCALE GENOMIC DNA]</scope>
    <source>
        <strain evidence="2 3">Bristol N2</strain>
    </source>
</reference>
<gene>
    <name evidence="2" type="ORF">CELE_ZK380.2</name>
    <name evidence="2 4" type="ORF">ZK380.2</name>
</gene>
<proteinExistence type="predicted"/>
<organism evidence="2 3">
    <name type="scientific">Caenorhabditis elegans</name>
    <dbReference type="NCBI Taxonomy" id="6239"/>
    <lineage>
        <taxon>Eukaryota</taxon>
        <taxon>Metazoa</taxon>
        <taxon>Ecdysozoa</taxon>
        <taxon>Nematoda</taxon>
        <taxon>Chromadorea</taxon>
        <taxon>Rhabditida</taxon>
        <taxon>Rhabditina</taxon>
        <taxon>Rhabditomorpha</taxon>
        <taxon>Rhabditoidea</taxon>
        <taxon>Rhabditidae</taxon>
        <taxon>Peloderinae</taxon>
        <taxon>Caenorhabditis</taxon>
    </lineage>
</organism>
<dbReference type="SMR" id="A0A5E4LZP9"/>
<dbReference type="FunCoup" id="A0A5E4LZP9">
    <property type="interactions" value="1"/>
</dbReference>
<feature type="coiled-coil region" evidence="1">
    <location>
        <begin position="262"/>
        <end position="353"/>
    </location>
</feature>
<evidence type="ECO:0000313" key="2">
    <source>
        <dbReference type="EMBL" id="VVC12409.1"/>
    </source>
</evidence>
<accession>A0A5E4LZP9</accession>
<sequence length="444" mass="52197">MSFYVLLLIISKQNKLISVLYLIFVIKKFSANMHELLKMAAVPFEARIQTPMFYLTSIKWFMQTYVPNYSQEQSELLEQIIKNVDEAVKGLMKKDEEIAGLKAQLQAAVQAEHVSSCSISDSQSTISDDDSEDYFSVTDEYVSLLQEIDKEIEILEKNSAFEESLLQEKDERIGLLETQLHAAEAINVAKANHELYKCQEKDRRIDNLETNLLASRAENMGITFREFNSNRERDRKIEYLETQLYSAQAKVMATSNHEYCNNQEKDRKIRNLEAQLNDAVARNKATSNREFYNSWEKDKKIENLKSQLHNAQARNAAISDREFYNSQEKDRKIEKLKQHIEKLKLEHKSYVESLNDLKYMFSEAQYELLDSLDVKPRALCDYYRARFDLIHFYSSKEKERQRKELEQEMRISEGLRKKLDASFEKIDVLKAEIENLKQRPNVYF</sequence>
<dbReference type="WormBase" id="ZK380.2a">
    <property type="protein sequence ID" value="CE53501"/>
    <property type="gene ID" value="WBGene00022723"/>
</dbReference>